<comment type="subcellular location">
    <subcellularLocation>
        <location evidence="2">Cell membrane</location>
        <topology evidence="2">Multi-pass membrane protein</topology>
    </subcellularLocation>
</comment>
<dbReference type="Pfam" id="PF02518">
    <property type="entry name" value="HATPase_c"/>
    <property type="match status" value="1"/>
</dbReference>
<keyword evidence="11 12" id="KW-0472">Membrane</keyword>
<feature type="transmembrane region" description="Helical" evidence="12">
    <location>
        <begin position="12"/>
        <end position="34"/>
    </location>
</feature>
<comment type="catalytic activity">
    <reaction evidence="1">
        <text>ATP + protein L-histidine = ADP + protein N-phospho-L-histidine.</text>
        <dbReference type="EC" id="2.7.13.3"/>
    </reaction>
</comment>
<dbReference type="InterPro" id="IPR050736">
    <property type="entry name" value="Sensor_HK_Regulatory"/>
</dbReference>
<dbReference type="Gene3D" id="3.30.565.10">
    <property type="entry name" value="Histidine kinase-like ATPase, C-terminal domain"/>
    <property type="match status" value="1"/>
</dbReference>
<dbReference type="InterPro" id="IPR005467">
    <property type="entry name" value="His_kinase_dom"/>
</dbReference>
<evidence type="ECO:0000256" key="10">
    <source>
        <dbReference type="ARBA" id="ARBA00023012"/>
    </source>
</evidence>
<keyword evidence="10" id="KW-0902">Two-component regulatory system</keyword>
<keyword evidence="7 12" id="KW-0812">Transmembrane</keyword>
<dbReference type="AlphaFoldDB" id="A0A935MZH2"/>
<keyword evidence="6" id="KW-0808">Transferase</keyword>
<evidence type="ECO:0000256" key="11">
    <source>
        <dbReference type="ARBA" id="ARBA00023136"/>
    </source>
</evidence>
<protein>
    <recommendedName>
        <fullName evidence="3">histidine kinase</fullName>
        <ecNumber evidence="3">2.7.13.3</ecNumber>
    </recommendedName>
</protein>
<dbReference type="GO" id="GO:0005886">
    <property type="term" value="C:plasma membrane"/>
    <property type="evidence" value="ECO:0007669"/>
    <property type="project" value="UniProtKB-SubCell"/>
</dbReference>
<comment type="caution">
    <text evidence="14">The sequence shown here is derived from an EMBL/GenBank/DDBJ whole genome shotgun (WGS) entry which is preliminary data.</text>
</comment>
<keyword evidence="9 12" id="KW-1133">Transmembrane helix</keyword>
<feature type="domain" description="Histidine kinase" evidence="13">
    <location>
        <begin position="362"/>
        <end position="580"/>
    </location>
</feature>
<keyword evidence="8" id="KW-0418">Kinase</keyword>
<evidence type="ECO:0000256" key="12">
    <source>
        <dbReference type="SAM" id="Phobius"/>
    </source>
</evidence>
<dbReference type="SMART" id="SM00387">
    <property type="entry name" value="HATPase_c"/>
    <property type="match status" value="1"/>
</dbReference>
<evidence type="ECO:0000259" key="13">
    <source>
        <dbReference type="PROSITE" id="PS50109"/>
    </source>
</evidence>
<dbReference type="InterPro" id="IPR036890">
    <property type="entry name" value="HATPase_C_sf"/>
</dbReference>
<dbReference type="GO" id="GO:0000155">
    <property type="term" value="F:phosphorelay sensor kinase activity"/>
    <property type="evidence" value="ECO:0007669"/>
    <property type="project" value="InterPro"/>
</dbReference>
<evidence type="ECO:0000256" key="6">
    <source>
        <dbReference type="ARBA" id="ARBA00022679"/>
    </source>
</evidence>
<organism evidence="14 15">
    <name type="scientific">Candidatus Dechloromonas phosphorivorans</name>
    <dbReference type="NCBI Taxonomy" id="2899244"/>
    <lineage>
        <taxon>Bacteria</taxon>
        <taxon>Pseudomonadati</taxon>
        <taxon>Pseudomonadota</taxon>
        <taxon>Betaproteobacteria</taxon>
        <taxon>Rhodocyclales</taxon>
        <taxon>Azonexaceae</taxon>
        <taxon>Dechloromonas</taxon>
    </lineage>
</organism>
<dbReference type="InterPro" id="IPR003594">
    <property type="entry name" value="HATPase_dom"/>
</dbReference>
<evidence type="ECO:0000256" key="7">
    <source>
        <dbReference type="ARBA" id="ARBA00022692"/>
    </source>
</evidence>
<dbReference type="SUPFAM" id="SSF55874">
    <property type="entry name" value="ATPase domain of HSP90 chaperone/DNA topoisomerase II/histidine kinase"/>
    <property type="match status" value="1"/>
</dbReference>
<dbReference type="EC" id="2.7.13.3" evidence="3"/>
<dbReference type="Proteomes" id="UP000739411">
    <property type="component" value="Unassembled WGS sequence"/>
</dbReference>
<dbReference type="CDD" id="cd00082">
    <property type="entry name" value="HisKA"/>
    <property type="match status" value="1"/>
</dbReference>
<dbReference type="Gene3D" id="3.30.450.20">
    <property type="entry name" value="PAS domain"/>
    <property type="match status" value="1"/>
</dbReference>
<dbReference type="CDD" id="cd12914">
    <property type="entry name" value="PDC1_DGC_like"/>
    <property type="match status" value="1"/>
</dbReference>
<evidence type="ECO:0000256" key="1">
    <source>
        <dbReference type="ARBA" id="ARBA00000085"/>
    </source>
</evidence>
<dbReference type="PANTHER" id="PTHR43711:SF1">
    <property type="entry name" value="HISTIDINE KINASE 1"/>
    <property type="match status" value="1"/>
</dbReference>
<dbReference type="Gene3D" id="1.10.287.130">
    <property type="match status" value="1"/>
</dbReference>
<accession>A0A935MZH2</accession>
<name>A0A935MZH2_9RHOO</name>
<dbReference type="InterPro" id="IPR033479">
    <property type="entry name" value="dCache_1"/>
</dbReference>
<proteinExistence type="predicted"/>
<keyword evidence="5" id="KW-0597">Phosphoprotein</keyword>
<dbReference type="CDD" id="cd00075">
    <property type="entry name" value="HATPase"/>
    <property type="match status" value="1"/>
</dbReference>
<dbReference type="PANTHER" id="PTHR43711">
    <property type="entry name" value="TWO-COMPONENT HISTIDINE KINASE"/>
    <property type="match status" value="1"/>
</dbReference>
<dbReference type="Pfam" id="PF02743">
    <property type="entry name" value="dCache_1"/>
    <property type="match status" value="1"/>
</dbReference>
<evidence type="ECO:0000256" key="8">
    <source>
        <dbReference type="ARBA" id="ARBA00022777"/>
    </source>
</evidence>
<dbReference type="EMBL" id="JADJMS010000046">
    <property type="protein sequence ID" value="MBK7416556.1"/>
    <property type="molecule type" value="Genomic_DNA"/>
</dbReference>
<gene>
    <name evidence="14" type="ORF">IPJ38_17155</name>
</gene>
<sequence>MNILVRRKPEALALIVALVGTITVLTVFLSDALLSREREIDLGERRIQHFSIMLAEHTARTFEAVDILLREMAADLSNNHPNWEQWEPNRGWEYVAQRHSRSLPQLRDLAVFDREGSQRFISTYFPTPRLNVSDRDYFKALESGRDATSFGPFVGRISGRYTYTLARRINDDQRRFSGIAYAGIEPAYLQDFCWSNRLADDFETVLLNTKGQIVASCRPSDVSKESAILGSIAVDTLYNGRLRGLLPETGIAQGHGLLLSLAPVPGFADLRVLTVLPEASLLTNWRSHLIELGTLALLVTSILLVGGLLVRRQIREMREITAELAASHETLETRVLEATAELSAQRDAAERANTAKSRFLAAASHDLRQPLHALSLFAADLQRKVRSAAPPEDLPHLAEQISTSTSTLGELLDSLLDISRLDVAGIKPEIRRFALRPIFERLNNSFRRAAVDRNISLHFRPSPLWGESDPVMIERMLANLISNALRYTQPGGRILVVARKRKAHILLEVRDNGPGIASEHQAAIFAEFYQVGNTAREQNKGLGLGLSIVDRLARALKIEITLRSRLNRGTTFGLTLPYASPVVSNTPAPVVETTPTIHFIGDSNDIRLAIELVRSWDFQITQETTLKESPKTLAPRTLIIADAQLAAAACEYYPDNNAFIAFTKNPGEPLPSGVQALTTPIRPAKLRALIGQLQKTFSKSMP</sequence>
<evidence type="ECO:0000256" key="2">
    <source>
        <dbReference type="ARBA" id="ARBA00004651"/>
    </source>
</evidence>
<evidence type="ECO:0000313" key="15">
    <source>
        <dbReference type="Proteomes" id="UP000739411"/>
    </source>
</evidence>
<dbReference type="PRINTS" id="PR00344">
    <property type="entry name" value="BCTRLSENSOR"/>
</dbReference>
<dbReference type="SMART" id="SM00388">
    <property type="entry name" value="HisKA"/>
    <property type="match status" value="1"/>
</dbReference>
<dbReference type="InterPro" id="IPR036097">
    <property type="entry name" value="HisK_dim/P_sf"/>
</dbReference>
<dbReference type="PROSITE" id="PS50109">
    <property type="entry name" value="HIS_KIN"/>
    <property type="match status" value="1"/>
</dbReference>
<keyword evidence="4" id="KW-1003">Cell membrane</keyword>
<dbReference type="SUPFAM" id="SSF47384">
    <property type="entry name" value="Homodimeric domain of signal transducing histidine kinase"/>
    <property type="match status" value="1"/>
</dbReference>
<evidence type="ECO:0000256" key="4">
    <source>
        <dbReference type="ARBA" id="ARBA00022475"/>
    </source>
</evidence>
<evidence type="ECO:0000256" key="3">
    <source>
        <dbReference type="ARBA" id="ARBA00012438"/>
    </source>
</evidence>
<dbReference type="InterPro" id="IPR003661">
    <property type="entry name" value="HisK_dim/P_dom"/>
</dbReference>
<evidence type="ECO:0000256" key="9">
    <source>
        <dbReference type="ARBA" id="ARBA00022989"/>
    </source>
</evidence>
<dbReference type="InterPro" id="IPR004358">
    <property type="entry name" value="Sig_transdc_His_kin-like_C"/>
</dbReference>
<evidence type="ECO:0000256" key="5">
    <source>
        <dbReference type="ARBA" id="ARBA00022553"/>
    </source>
</evidence>
<evidence type="ECO:0000313" key="14">
    <source>
        <dbReference type="EMBL" id="MBK7416556.1"/>
    </source>
</evidence>
<dbReference type="Pfam" id="PF00512">
    <property type="entry name" value="HisKA"/>
    <property type="match status" value="1"/>
</dbReference>
<reference evidence="14 15" key="1">
    <citation type="submission" date="2020-10" db="EMBL/GenBank/DDBJ databases">
        <title>Connecting structure to function with the recovery of over 1000 high-quality activated sludge metagenome-assembled genomes encoding full-length rRNA genes using long-read sequencing.</title>
        <authorList>
            <person name="Singleton C.M."/>
            <person name="Petriglieri F."/>
            <person name="Kristensen J.M."/>
            <person name="Kirkegaard R.H."/>
            <person name="Michaelsen T.Y."/>
            <person name="Andersen M.H."/>
            <person name="Karst S.M."/>
            <person name="Dueholm M.S."/>
            <person name="Nielsen P.H."/>
            <person name="Albertsen M."/>
        </authorList>
    </citation>
    <scope>NUCLEOTIDE SEQUENCE [LARGE SCALE GENOMIC DNA]</scope>
    <source>
        <strain evidence="14">EsbW_18-Q3-R4-48_BATAC.463</strain>
    </source>
</reference>